<dbReference type="HOGENOM" id="CLU_2922345_0_0_1"/>
<evidence type="ECO:0000313" key="2">
    <source>
        <dbReference type="Proteomes" id="UP000008177"/>
    </source>
</evidence>
<dbReference type="Proteomes" id="UP000008177">
    <property type="component" value="Unplaced contigs"/>
</dbReference>
<sequence length="61" mass="6744">MTVTAIQLEREISNRQLTNKSQIPLTTDILFGDAVAETAFKTCEGSWEIAVVASMRNMKAI</sequence>
<protein>
    <submittedName>
        <fullName evidence="1">Uncharacterized protein</fullName>
    </submittedName>
</protein>
<gene>
    <name evidence="1" type="ORF">BofuT4_uP056170.1</name>
</gene>
<accession>G2XW46</accession>
<proteinExistence type="predicted"/>
<dbReference type="EMBL" id="FQ790271">
    <property type="protein sequence ID" value="CCD44716.1"/>
    <property type="molecule type" value="Genomic_DNA"/>
</dbReference>
<dbReference type="InParanoid" id="G2XW46"/>
<organism evidence="1 2">
    <name type="scientific">Botryotinia fuckeliana (strain T4)</name>
    <name type="common">Noble rot fungus</name>
    <name type="synonym">Botrytis cinerea</name>
    <dbReference type="NCBI Taxonomy" id="999810"/>
    <lineage>
        <taxon>Eukaryota</taxon>
        <taxon>Fungi</taxon>
        <taxon>Dikarya</taxon>
        <taxon>Ascomycota</taxon>
        <taxon>Pezizomycotina</taxon>
        <taxon>Leotiomycetes</taxon>
        <taxon>Helotiales</taxon>
        <taxon>Sclerotiniaceae</taxon>
        <taxon>Botrytis</taxon>
    </lineage>
</organism>
<evidence type="ECO:0000313" key="1">
    <source>
        <dbReference type="EMBL" id="CCD44716.1"/>
    </source>
</evidence>
<reference evidence="2" key="1">
    <citation type="journal article" date="2011" name="PLoS Genet.">
        <title>Genomic analysis of the necrotrophic fungal pathogens Sclerotinia sclerotiorum and Botrytis cinerea.</title>
        <authorList>
            <person name="Amselem J."/>
            <person name="Cuomo C.A."/>
            <person name="van Kan J.A."/>
            <person name="Viaud M."/>
            <person name="Benito E.P."/>
            <person name="Couloux A."/>
            <person name="Coutinho P.M."/>
            <person name="de Vries R.P."/>
            <person name="Dyer P.S."/>
            <person name="Fillinger S."/>
            <person name="Fournier E."/>
            <person name="Gout L."/>
            <person name="Hahn M."/>
            <person name="Kohn L."/>
            <person name="Lapalu N."/>
            <person name="Plummer K.M."/>
            <person name="Pradier J.M."/>
            <person name="Quevillon E."/>
            <person name="Sharon A."/>
            <person name="Simon A."/>
            <person name="ten Have A."/>
            <person name="Tudzynski B."/>
            <person name="Tudzynski P."/>
            <person name="Wincker P."/>
            <person name="Andrew M."/>
            <person name="Anthouard V."/>
            <person name="Beever R.E."/>
            <person name="Beffa R."/>
            <person name="Benoit I."/>
            <person name="Bouzid O."/>
            <person name="Brault B."/>
            <person name="Chen Z."/>
            <person name="Choquer M."/>
            <person name="Collemare J."/>
            <person name="Cotton P."/>
            <person name="Danchin E.G."/>
            <person name="Da Silva C."/>
            <person name="Gautier A."/>
            <person name="Giraud C."/>
            <person name="Giraud T."/>
            <person name="Gonzalez C."/>
            <person name="Grossetete S."/>
            <person name="Guldener U."/>
            <person name="Henrissat B."/>
            <person name="Howlett B.J."/>
            <person name="Kodira C."/>
            <person name="Kretschmer M."/>
            <person name="Lappartient A."/>
            <person name="Leroch M."/>
            <person name="Levis C."/>
            <person name="Mauceli E."/>
            <person name="Neuveglise C."/>
            <person name="Oeser B."/>
            <person name="Pearson M."/>
            <person name="Poulain J."/>
            <person name="Poussereau N."/>
            <person name="Quesneville H."/>
            <person name="Rascle C."/>
            <person name="Schumacher J."/>
            <person name="Segurens B."/>
            <person name="Sexton A."/>
            <person name="Silva E."/>
            <person name="Sirven C."/>
            <person name="Soanes D.M."/>
            <person name="Talbot N.J."/>
            <person name="Templeton M."/>
            <person name="Yandava C."/>
            <person name="Yarden O."/>
            <person name="Zeng Q."/>
            <person name="Rollins J.A."/>
            <person name="Lebrun M.H."/>
            <person name="Dickman M."/>
        </authorList>
    </citation>
    <scope>NUCLEOTIDE SEQUENCE [LARGE SCALE GENOMIC DNA]</scope>
    <source>
        <strain evidence="2">T4</strain>
    </source>
</reference>
<name>G2XW46_BOTF4</name>
<dbReference type="AlphaFoldDB" id="G2XW46"/>